<sequence>MPASIAMNDTLHLVQFPGTSEDLGPPPNLLPHDASPSTLDPFDIPSSSPRPVLKSHMPQTGRPRHPVWKYFVRGEKQNRFHYRAYCRFCVEDDTAAKGTTPADDAGDAAGTSDPLSKIPPTRGVSGDMLKHLEQCHLCPASVLEELRAHTKRVEEQLPHKQRSIQAQQESTRQTLIQLWKATVSAGLDMSWTQDPRVTETLKLLPLTPTDMEAAARELAQTQLEKVKEGMLNSTIKGGLTLSINSWTTRSRQHLLAFSLMNSDGDACAISVVETALTSDAIKVHIRKVLQTLQDDNVCIVGIVADSLLAWAAASHVQTSAFPELLVVPCISMLLTTLMAMLLTSKDSIATIGTAIDLCAWCRNPAIQAVLPPGHMPQMPNRRDAISYVHCLASCLSLEPSMSLIEPHLPHPLDASFWSQVHALHTSLQPVAEAHRLLHHPTGSRTLSHVMYALGRVHQAYADHTELSPLLDRMWRLYEMPAIVLAYRFDFHFDPSWVAADAATIAAYFSTYSSRWFGTTTLSRVQDILHAVETKAFPFDCTRDYHDVSSFYSFVANSYPELCALCCRLYAISIFAAPVASVVRGIGYVASHAATRHNAKAVLPLLHIGFTTKAKSTETATLPPDVHRWLHAHDNQAHMLFTAAEWKVLAVQWKAYVHAELDAMPPSPQVPPDADSSADSTGNSPLLQLFATALPHVTLDDA</sequence>
<dbReference type="AlphaFoldDB" id="A0A485KB72"/>
<protein>
    <submittedName>
        <fullName evidence="3">Aste57867_1673 protein</fullName>
    </submittedName>
</protein>
<name>A0A485KB72_9STRA</name>
<evidence type="ECO:0000313" key="4">
    <source>
        <dbReference type="Proteomes" id="UP000332933"/>
    </source>
</evidence>
<evidence type="ECO:0000313" key="2">
    <source>
        <dbReference type="EMBL" id="KAF0718469.1"/>
    </source>
</evidence>
<proteinExistence type="predicted"/>
<dbReference type="Proteomes" id="UP000332933">
    <property type="component" value="Unassembled WGS sequence"/>
</dbReference>
<reference evidence="2" key="2">
    <citation type="submission" date="2019-06" db="EMBL/GenBank/DDBJ databases">
        <title>Genomics analysis of Aphanomyces spp. identifies a new class of oomycete effector associated with host adaptation.</title>
        <authorList>
            <person name="Gaulin E."/>
        </authorList>
    </citation>
    <scope>NUCLEOTIDE SEQUENCE</scope>
    <source>
        <strain evidence="2">CBS 578.67</strain>
    </source>
</reference>
<dbReference type="OrthoDB" id="73352at2759"/>
<feature type="region of interest" description="Disordered" evidence="1">
    <location>
        <begin position="99"/>
        <end position="125"/>
    </location>
</feature>
<organism evidence="3 4">
    <name type="scientific">Aphanomyces stellatus</name>
    <dbReference type="NCBI Taxonomy" id="120398"/>
    <lineage>
        <taxon>Eukaryota</taxon>
        <taxon>Sar</taxon>
        <taxon>Stramenopiles</taxon>
        <taxon>Oomycota</taxon>
        <taxon>Saprolegniomycetes</taxon>
        <taxon>Saprolegniales</taxon>
        <taxon>Verrucalvaceae</taxon>
        <taxon>Aphanomyces</taxon>
    </lineage>
</organism>
<dbReference type="InterPro" id="IPR012337">
    <property type="entry name" value="RNaseH-like_sf"/>
</dbReference>
<keyword evidence="4" id="KW-1185">Reference proteome</keyword>
<dbReference type="EMBL" id="VJMH01000146">
    <property type="protein sequence ID" value="KAF0718469.1"/>
    <property type="molecule type" value="Genomic_DNA"/>
</dbReference>
<dbReference type="SUPFAM" id="SSF53098">
    <property type="entry name" value="Ribonuclease H-like"/>
    <property type="match status" value="1"/>
</dbReference>
<feature type="region of interest" description="Disordered" evidence="1">
    <location>
        <begin position="16"/>
        <end position="64"/>
    </location>
</feature>
<dbReference type="EMBL" id="CAADRA010000146">
    <property type="protein sequence ID" value="VFT78884.1"/>
    <property type="molecule type" value="Genomic_DNA"/>
</dbReference>
<feature type="compositionally biased region" description="Low complexity" evidence="1">
    <location>
        <begin position="99"/>
        <end position="113"/>
    </location>
</feature>
<accession>A0A485KB72</accession>
<evidence type="ECO:0000256" key="1">
    <source>
        <dbReference type="SAM" id="MobiDB-lite"/>
    </source>
</evidence>
<evidence type="ECO:0000313" key="3">
    <source>
        <dbReference type="EMBL" id="VFT78884.1"/>
    </source>
</evidence>
<gene>
    <name evidence="3" type="primary">Aste57867_1673</name>
    <name evidence="2" type="ORF">As57867_001671</name>
    <name evidence="3" type="ORF">ASTE57867_1673</name>
</gene>
<reference evidence="3 4" key="1">
    <citation type="submission" date="2019-03" db="EMBL/GenBank/DDBJ databases">
        <authorList>
            <person name="Gaulin E."/>
            <person name="Dumas B."/>
        </authorList>
    </citation>
    <scope>NUCLEOTIDE SEQUENCE [LARGE SCALE GENOMIC DNA]</scope>
    <source>
        <strain evidence="3">CBS 568.67</strain>
    </source>
</reference>